<keyword evidence="5 6" id="KW-0472">Membrane</keyword>
<proteinExistence type="predicted"/>
<gene>
    <name evidence="7" type="ORF">PSECIP111854_00776</name>
</gene>
<feature type="transmembrane region" description="Helical" evidence="6">
    <location>
        <begin position="61"/>
        <end position="84"/>
    </location>
</feature>
<evidence type="ECO:0000313" key="8">
    <source>
        <dbReference type="Proteomes" id="UP001152467"/>
    </source>
</evidence>
<feature type="transmembrane region" description="Helical" evidence="6">
    <location>
        <begin position="330"/>
        <end position="349"/>
    </location>
</feature>
<dbReference type="InterPro" id="IPR050833">
    <property type="entry name" value="Poly_Biosynth_Transport"/>
</dbReference>
<keyword evidence="8" id="KW-1185">Reference proteome</keyword>
<evidence type="ECO:0000256" key="1">
    <source>
        <dbReference type="ARBA" id="ARBA00004651"/>
    </source>
</evidence>
<accession>A0A9W4QSS0</accession>
<comment type="caution">
    <text evidence="7">The sequence shown here is derived from an EMBL/GenBank/DDBJ whole genome shotgun (WGS) entry which is preliminary data.</text>
</comment>
<name>A0A9W4QSS0_9GAMM</name>
<dbReference type="PANTHER" id="PTHR30250:SF26">
    <property type="entry name" value="PSMA PROTEIN"/>
    <property type="match status" value="1"/>
</dbReference>
<keyword evidence="2" id="KW-1003">Cell membrane</keyword>
<feature type="transmembrane region" description="Helical" evidence="6">
    <location>
        <begin position="225"/>
        <end position="247"/>
    </location>
</feature>
<dbReference type="Proteomes" id="UP001152467">
    <property type="component" value="Unassembled WGS sequence"/>
</dbReference>
<keyword evidence="3 6" id="KW-0812">Transmembrane</keyword>
<dbReference type="GO" id="GO:0005886">
    <property type="term" value="C:plasma membrane"/>
    <property type="evidence" value="ECO:0007669"/>
    <property type="project" value="UniProtKB-SubCell"/>
</dbReference>
<evidence type="ECO:0000256" key="6">
    <source>
        <dbReference type="SAM" id="Phobius"/>
    </source>
</evidence>
<organism evidence="7 8">
    <name type="scientific">Pseudoalteromonas holothuriae</name>
    <dbReference type="NCBI Taxonomy" id="2963714"/>
    <lineage>
        <taxon>Bacteria</taxon>
        <taxon>Pseudomonadati</taxon>
        <taxon>Pseudomonadota</taxon>
        <taxon>Gammaproteobacteria</taxon>
        <taxon>Alteromonadales</taxon>
        <taxon>Pseudoalteromonadaceae</taxon>
        <taxon>Pseudoalteromonas</taxon>
    </lineage>
</organism>
<evidence type="ECO:0000256" key="4">
    <source>
        <dbReference type="ARBA" id="ARBA00022989"/>
    </source>
</evidence>
<feature type="transmembrane region" description="Helical" evidence="6">
    <location>
        <begin position="129"/>
        <end position="146"/>
    </location>
</feature>
<feature type="transmembrane region" description="Helical" evidence="6">
    <location>
        <begin position="197"/>
        <end position="219"/>
    </location>
</feature>
<keyword evidence="4 6" id="KW-1133">Transmembrane helix</keyword>
<evidence type="ECO:0000256" key="3">
    <source>
        <dbReference type="ARBA" id="ARBA00022692"/>
    </source>
</evidence>
<feature type="transmembrane region" description="Helical" evidence="6">
    <location>
        <begin position="96"/>
        <end position="117"/>
    </location>
</feature>
<feature type="transmembrane region" description="Helical" evidence="6">
    <location>
        <begin position="299"/>
        <end position="318"/>
    </location>
</feature>
<feature type="transmembrane region" description="Helical" evidence="6">
    <location>
        <begin position="267"/>
        <end position="287"/>
    </location>
</feature>
<reference evidence="7" key="1">
    <citation type="submission" date="2022-07" db="EMBL/GenBank/DDBJ databases">
        <authorList>
            <person name="Criscuolo A."/>
        </authorList>
    </citation>
    <scope>NUCLEOTIDE SEQUENCE</scope>
    <source>
        <strain evidence="7">CIP111854</strain>
    </source>
</reference>
<evidence type="ECO:0000313" key="7">
    <source>
        <dbReference type="EMBL" id="CAH9051590.1"/>
    </source>
</evidence>
<sequence length="400" mass="43833">MTLLLAKFMGAEHFGTFAVLLALCEVLLLPASMGFASSLMRLAHPLYKNHQHALLQGLKRVYLGAAVSFGLIFVAMVLIGYRLASPQALANEHLEYLLLIVPLGAIMQCQASFLIAVDAKRRGLLTQQSLFEILTAITCAFLYFKLGQLHLEIVCQALVVSISCVVVSQFVLIFPLLKKHKPAYQTRHWCSSSLRLLASGAGVALVAKLDVLLVHHWLGPKAVSVFYPAVVIAGLMAILSNAFGLVLKPMLLKARVDAIEVSHLMRLFWGCNFVFAALLAAAAYPLLALYNEPQLESGHTLLLILLLAQLVTPLRVCASSAINLVGEPLYNLWVLLFATTVTVLLAWYLQNHYGLIGIVWAFCFGFVLGAVIRAWLVFKQGYLNLSCIFSLSSQSVKAQL</sequence>
<dbReference type="PANTHER" id="PTHR30250">
    <property type="entry name" value="PST FAMILY PREDICTED COLANIC ACID TRANSPORTER"/>
    <property type="match status" value="1"/>
</dbReference>
<comment type="subcellular location">
    <subcellularLocation>
        <location evidence="1">Cell membrane</location>
        <topology evidence="1">Multi-pass membrane protein</topology>
    </subcellularLocation>
</comment>
<feature type="transmembrane region" description="Helical" evidence="6">
    <location>
        <begin position="14"/>
        <end position="40"/>
    </location>
</feature>
<feature type="transmembrane region" description="Helical" evidence="6">
    <location>
        <begin position="355"/>
        <end position="376"/>
    </location>
</feature>
<evidence type="ECO:0000256" key="5">
    <source>
        <dbReference type="ARBA" id="ARBA00023136"/>
    </source>
</evidence>
<feature type="transmembrane region" description="Helical" evidence="6">
    <location>
        <begin position="158"/>
        <end position="177"/>
    </location>
</feature>
<protein>
    <submittedName>
        <fullName evidence="7">Uncharacterized protein</fullName>
    </submittedName>
</protein>
<dbReference type="AlphaFoldDB" id="A0A9W4QSS0"/>
<evidence type="ECO:0000256" key="2">
    <source>
        <dbReference type="ARBA" id="ARBA00022475"/>
    </source>
</evidence>
<dbReference type="EMBL" id="CAMAPC010000002">
    <property type="protein sequence ID" value="CAH9051590.1"/>
    <property type="molecule type" value="Genomic_DNA"/>
</dbReference>